<reference evidence="2 3" key="1">
    <citation type="submission" date="2019-08" db="EMBL/GenBank/DDBJ databases">
        <authorList>
            <person name="Lei W."/>
        </authorList>
    </citation>
    <scope>NUCLEOTIDE SEQUENCE [LARGE SCALE GENOMIC DNA]</scope>
    <source>
        <strain evidence="2 3">CCUG 58627</strain>
    </source>
</reference>
<keyword evidence="1" id="KW-0472">Membrane</keyword>
<evidence type="ECO:0000313" key="2">
    <source>
        <dbReference type="EMBL" id="TWT26927.1"/>
    </source>
</evidence>
<feature type="transmembrane region" description="Helical" evidence="1">
    <location>
        <begin position="22"/>
        <end position="46"/>
    </location>
</feature>
<dbReference type="EMBL" id="VOHM01000005">
    <property type="protein sequence ID" value="TWT26927.1"/>
    <property type="molecule type" value="Genomic_DNA"/>
</dbReference>
<name>A0A5C5UMD3_9CORY</name>
<sequence>MANGNLFDSNAGPQQSPKGRGAVWFLVIFGAIVGMVAVAVAGAVVYRNLGRERVTTDYSQLHVPPQRTDVFIDDAVAEGFESLSVSAVDVTLLGVDRDRGAAVFETVHDSDHFIESWSLATRQREYRQPVRRCANMSDQRAVCSVDSRGPLQLMDTREGGVIREIPGEFTGAPELLGPSDASLIVSASVTGGEDGMHKELLRVSPTGEVEWQQAVPESAQCTLVSTADVVFCQWDEDSQSSVGVRVRVLSAGDGAVQAEHSVYEISGLFTDGWTAYVTDELSHGDHVLFDYQNNWIGEQRPMIYGWTVPRNDIMQSNTWGSVMFPAALARETQSGDSVIINAAGDVVFHNKYRWDWNVGYVKPGSSDVAFSVDYPDHIVGVSHSGRLVLMLRPPTKNASRELLLKDTLTGEYLLRESGDFGECCNVYIADGVIVSKPRRGVDSAEVVLYYPRSLAG</sequence>
<protein>
    <submittedName>
        <fullName evidence="2">Uncharacterized protein</fullName>
    </submittedName>
</protein>
<keyword evidence="1" id="KW-0812">Transmembrane</keyword>
<organism evidence="2 3">
    <name type="scientific">Corynebacterium canis</name>
    <dbReference type="NCBI Taxonomy" id="679663"/>
    <lineage>
        <taxon>Bacteria</taxon>
        <taxon>Bacillati</taxon>
        <taxon>Actinomycetota</taxon>
        <taxon>Actinomycetes</taxon>
        <taxon>Mycobacteriales</taxon>
        <taxon>Corynebacteriaceae</taxon>
        <taxon>Corynebacterium</taxon>
    </lineage>
</organism>
<accession>A0A5C5UMD3</accession>
<gene>
    <name evidence="2" type="ORF">FRX94_03555</name>
</gene>
<dbReference type="RefSeq" id="WP_146323745.1">
    <property type="nucleotide sequence ID" value="NZ_BAABLR010000015.1"/>
</dbReference>
<comment type="caution">
    <text evidence="2">The sequence shown here is derived from an EMBL/GenBank/DDBJ whole genome shotgun (WGS) entry which is preliminary data.</text>
</comment>
<keyword evidence="3" id="KW-1185">Reference proteome</keyword>
<dbReference type="Proteomes" id="UP000320791">
    <property type="component" value="Unassembled WGS sequence"/>
</dbReference>
<proteinExistence type="predicted"/>
<dbReference type="AlphaFoldDB" id="A0A5C5UMD3"/>
<evidence type="ECO:0000256" key="1">
    <source>
        <dbReference type="SAM" id="Phobius"/>
    </source>
</evidence>
<evidence type="ECO:0000313" key="3">
    <source>
        <dbReference type="Proteomes" id="UP000320791"/>
    </source>
</evidence>
<keyword evidence="1" id="KW-1133">Transmembrane helix</keyword>